<dbReference type="Gene3D" id="1.10.10.10">
    <property type="entry name" value="Winged helix-like DNA-binding domain superfamily/Winged helix DNA-binding domain"/>
    <property type="match status" value="1"/>
</dbReference>
<evidence type="ECO:0000313" key="6">
    <source>
        <dbReference type="Proteomes" id="UP000578091"/>
    </source>
</evidence>
<keyword evidence="2" id="KW-0238">DNA-binding</keyword>
<protein>
    <submittedName>
        <fullName evidence="5">Helix-turn-helix transcriptional regulator</fullName>
    </submittedName>
</protein>
<dbReference type="SUPFAM" id="SSF46785">
    <property type="entry name" value="Winged helix' DNA-binding domain"/>
    <property type="match status" value="1"/>
</dbReference>
<evidence type="ECO:0000256" key="3">
    <source>
        <dbReference type="ARBA" id="ARBA00023163"/>
    </source>
</evidence>
<sequence>MTAASAAAGGKWKLIVVYWLAESPRNFGELRSLMPSISQKVLSEQLRGLVADEIVDRQRTGKPPAPVRYSLTEYGRSLVPVVEAIRRWGRNHIDRFATRAEQQKRGGGS</sequence>
<keyword evidence="6" id="KW-1185">Reference proteome</keyword>
<reference evidence="5 6" key="1">
    <citation type="submission" date="2020-07" db="EMBL/GenBank/DDBJ databases">
        <title>Luteimonas sp. SJ-92.</title>
        <authorList>
            <person name="Huang X.-X."/>
            <person name="Xu L."/>
            <person name="Sun J.-Q."/>
        </authorList>
    </citation>
    <scope>NUCLEOTIDE SEQUENCE [LARGE SCALE GENOMIC DNA]</scope>
    <source>
        <strain evidence="5 6">SJ-92</strain>
    </source>
</reference>
<evidence type="ECO:0000256" key="1">
    <source>
        <dbReference type="ARBA" id="ARBA00023015"/>
    </source>
</evidence>
<dbReference type="PANTHER" id="PTHR33204:SF29">
    <property type="entry name" value="TRANSCRIPTIONAL REGULATOR"/>
    <property type="match status" value="1"/>
</dbReference>
<evidence type="ECO:0000256" key="2">
    <source>
        <dbReference type="ARBA" id="ARBA00023125"/>
    </source>
</evidence>
<dbReference type="GO" id="GO:0003677">
    <property type="term" value="F:DNA binding"/>
    <property type="evidence" value="ECO:0007669"/>
    <property type="project" value="UniProtKB-KW"/>
</dbReference>
<proteinExistence type="predicted"/>
<organism evidence="5 6">
    <name type="scientific">Luteimonas salinisoli</name>
    <dbReference type="NCBI Taxonomy" id="2752307"/>
    <lineage>
        <taxon>Bacteria</taxon>
        <taxon>Pseudomonadati</taxon>
        <taxon>Pseudomonadota</taxon>
        <taxon>Gammaproteobacteria</taxon>
        <taxon>Lysobacterales</taxon>
        <taxon>Lysobacteraceae</taxon>
        <taxon>Luteimonas</taxon>
    </lineage>
</organism>
<accession>A0A853JC51</accession>
<dbReference type="EMBL" id="JACCKA010000049">
    <property type="protein sequence ID" value="NZA26227.1"/>
    <property type="molecule type" value="Genomic_DNA"/>
</dbReference>
<evidence type="ECO:0000313" key="5">
    <source>
        <dbReference type="EMBL" id="NZA26227.1"/>
    </source>
</evidence>
<dbReference type="Proteomes" id="UP000578091">
    <property type="component" value="Unassembled WGS sequence"/>
</dbReference>
<dbReference type="PANTHER" id="PTHR33204">
    <property type="entry name" value="TRANSCRIPTIONAL REGULATOR, MARR FAMILY"/>
    <property type="match status" value="1"/>
</dbReference>
<dbReference type="Pfam" id="PF01638">
    <property type="entry name" value="HxlR"/>
    <property type="match status" value="1"/>
</dbReference>
<evidence type="ECO:0000259" key="4">
    <source>
        <dbReference type="PROSITE" id="PS51118"/>
    </source>
</evidence>
<dbReference type="InterPro" id="IPR036390">
    <property type="entry name" value="WH_DNA-bd_sf"/>
</dbReference>
<dbReference type="InterPro" id="IPR002577">
    <property type="entry name" value="HTH_HxlR"/>
</dbReference>
<feature type="domain" description="HTH hxlR-type" evidence="4">
    <location>
        <begin position="1"/>
        <end position="97"/>
    </location>
</feature>
<keyword evidence="3" id="KW-0804">Transcription</keyword>
<gene>
    <name evidence="5" type="ORF">H0E84_07490</name>
</gene>
<keyword evidence="1" id="KW-0805">Transcription regulation</keyword>
<name>A0A853JC51_9GAMM</name>
<dbReference type="InterPro" id="IPR036388">
    <property type="entry name" value="WH-like_DNA-bd_sf"/>
</dbReference>
<dbReference type="AlphaFoldDB" id="A0A853JC51"/>
<comment type="caution">
    <text evidence="5">The sequence shown here is derived from an EMBL/GenBank/DDBJ whole genome shotgun (WGS) entry which is preliminary data.</text>
</comment>
<dbReference type="PROSITE" id="PS51118">
    <property type="entry name" value="HTH_HXLR"/>
    <property type="match status" value="1"/>
</dbReference>